<evidence type="ECO:0000256" key="4">
    <source>
        <dbReference type="ARBA" id="ARBA00023129"/>
    </source>
</evidence>
<feature type="transmembrane region" description="Helical" evidence="7">
    <location>
        <begin position="56"/>
        <end position="76"/>
    </location>
</feature>
<reference evidence="10" key="1">
    <citation type="journal article" date="2016" name="Nature">
        <title>The genome of the seagrass Zostera marina reveals angiosperm adaptation to the sea.</title>
        <authorList>
            <person name="Olsen J.L."/>
            <person name="Rouze P."/>
            <person name="Verhelst B."/>
            <person name="Lin Y.-C."/>
            <person name="Bayer T."/>
            <person name="Collen J."/>
            <person name="Dattolo E."/>
            <person name="De Paoli E."/>
            <person name="Dittami S."/>
            <person name="Maumus F."/>
            <person name="Michel G."/>
            <person name="Kersting A."/>
            <person name="Lauritano C."/>
            <person name="Lohaus R."/>
            <person name="Toepel M."/>
            <person name="Tonon T."/>
            <person name="Vanneste K."/>
            <person name="Amirebrahimi M."/>
            <person name="Brakel J."/>
            <person name="Bostroem C."/>
            <person name="Chovatia M."/>
            <person name="Grimwood J."/>
            <person name="Jenkins J.W."/>
            <person name="Jueterbock A."/>
            <person name="Mraz A."/>
            <person name="Stam W.T."/>
            <person name="Tice H."/>
            <person name="Bornberg-Bauer E."/>
            <person name="Green P.J."/>
            <person name="Pearson G.A."/>
            <person name="Procaccini G."/>
            <person name="Duarte C.M."/>
            <person name="Schmutz J."/>
            <person name="Reusch T.B.H."/>
            <person name="Van de Peer Y."/>
        </authorList>
    </citation>
    <scope>NUCLEOTIDE SEQUENCE [LARGE SCALE GENOMIC DNA]</scope>
    <source>
        <strain evidence="10">cv. Finnish</strain>
    </source>
</reference>
<dbReference type="PRINTS" id="PR00439">
    <property type="entry name" value="11SGLOBULIN"/>
</dbReference>
<keyword evidence="7" id="KW-1133">Transmembrane helix</keyword>
<evidence type="ECO:0000256" key="5">
    <source>
        <dbReference type="ARBA" id="ARBA00023157"/>
    </source>
</evidence>
<keyword evidence="7" id="KW-0812">Transmembrane</keyword>
<protein>
    <submittedName>
        <fullName evidence="9">11S seed storage globulin B</fullName>
    </submittedName>
</protein>
<dbReference type="OrthoDB" id="2016041at2759"/>
<dbReference type="InterPro" id="IPR050253">
    <property type="entry name" value="Seed_Storage-Functional"/>
</dbReference>
<dbReference type="FunFam" id="2.60.120.10:FF:000073">
    <property type="entry name" value="Glycinin G1"/>
    <property type="match status" value="1"/>
</dbReference>
<evidence type="ECO:0000256" key="6">
    <source>
        <dbReference type="SAM" id="MobiDB-lite"/>
    </source>
</evidence>
<dbReference type="CDD" id="cd02242">
    <property type="entry name" value="cupin_11S_legumin_N"/>
    <property type="match status" value="1"/>
</dbReference>
<sequence length="503" mass="56182">MCTTCTHFHKHLSCDDIISTLSTFRSSDYKSPSIWPPYSSLLSISKKAKMGKTNSSLLPLALCCTVFLLLLLPFSLASQRSSSCNIEKLKSQKPITRLESEAGVAEIWDESDCQFECAGVTPTRYTVQPKGLLLPRYSNYPTLIYVVEGEGILGAVIPGCPESFQSSRQGDEHQRVQKIRQGDIIALPAGISVWGYNTGNTNLVGVAIRDIASQSNQLDRSSRMFFLAGNEPRERSSSRRSQESRRRSSDEQSRNIFSGFDTEILSEAFGVDSETARKLQNVDQSHRGFIIKVDDFQVTMPTRVEESRRSDRSSSRSNGMEELMCNMQLVQNIDDPRRSSVIYNREAGYLSDINLNNLPILRHINLGATRGHLRRNAVFVPHFHMNSHSVLYAIRGSARIQIVNDNGDSVHDDVVEEGEFISVPQNFVVTMKAEENSFDFVAFKTSGIPMTSTLAGKTSILRGIPDDVLRSSYGLSTEEVRKLKDNREEETMLVSPGNIKSTQ</sequence>
<dbReference type="EMBL" id="LFYR01001623">
    <property type="protein sequence ID" value="KMZ60193.1"/>
    <property type="molecule type" value="Genomic_DNA"/>
</dbReference>
<dbReference type="Pfam" id="PF00190">
    <property type="entry name" value="Cupin_1"/>
    <property type="match status" value="2"/>
</dbReference>
<keyword evidence="3" id="KW-0758">Storage protein</keyword>
<dbReference type="CDD" id="cd02243">
    <property type="entry name" value="cupin_11S_legumin_C"/>
    <property type="match status" value="1"/>
</dbReference>
<dbReference type="SUPFAM" id="SSF51182">
    <property type="entry name" value="RmlC-like cupins"/>
    <property type="match status" value="1"/>
</dbReference>
<accession>A0A0K9NU94</accession>
<dbReference type="OMA" id="ETICAMR"/>
<proteinExistence type="inferred from homology"/>
<dbReference type="GO" id="GO:0045735">
    <property type="term" value="F:nutrient reservoir activity"/>
    <property type="evidence" value="ECO:0007669"/>
    <property type="project" value="UniProtKB-KW"/>
</dbReference>
<feature type="domain" description="Cupin type-1" evidence="8">
    <location>
        <begin position="87"/>
        <end position="277"/>
    </location>
</feature>
<feature type="domain" description="Cupin type-1" evidence="8">
    <location>
        <begin position="331"/>
        <end position="481"/>
    </location>
</feature>
<gene>
    <name evidence="9" type="ORF">ZOSMA_5G00550</name>
</gene>
<dbReference type="AlphaFoldDB" id="A0A0K9NU94"/>
<feature type="region of interest" description="Disordered" evidence="6">
    <location>
        <begin position="225"/>
        <end position="253"/>
    </location>
</feature>
<keyword evidence="4" id="KW-0708">Seed storage protein</keyword>
<dbReference type="SMART" id="SM00835">
    <property type="entry name" value="Cupin_1"/>
    <property type="match status" value="2"/>
</dbReference>
<dbReference type="InterPro" id="IPR006044">
    <property type="entry name" value="11S_seedstore_pln"/>
</dbReference>
<dbReference type="InterPro" id="IPR006045">
    <property type="entry name" value="Cupin_1"/>
</dbReference>
<dbReference type="STRING" id="29655.A0A0K9NU94"/>
<dbReference type="InterPro" id="IPR014710">
    <property type="entry name" value="RmlC-like_jellyroll"/>
</dbReference>
<feature type="compositionally biased region" description="Basic and acidic residues" evidence="6">
    <location>
        <begin position="231"/>
        <end position="253"/>
    </location>
</feature>
<organism evidence="9 10">
    <name type="scientific">Zostera marina</name>
    <name type="common">Eelgrass</name>
    <dbReference type="NCBI Taxonomy" id="29655"/>
    <lineage>
        <taxon>Eukaryota</taxon>
        <taxon>Viridiplantae</taxon>
        <taxon>Streptophyta</taxon>
        <taxon>Embryophyta</taxon>
        <taxon>Tracheophyta</taxon>
        <taxon>Spermatophyta</taxon>
        <taxon>Magnoliopsida</taxon>
        <taxon>Liliopsida</taxon>
        <taxon>Zosteraceae</taxon>
        <taxon>Zostera</taxon>
    </lineage>
</organism>
<keyword evidence="10" id="KW-1185">Reference proteome</keyword>
<evidence type="ECO:0000256" key="7">
    <source>
        <dbReference type="SAM" id="Phobius"/>
    </source>
</evidence>
<evidence type="ECO:0000256" key="2">
    <source>
        <dbReference type="ARBA" id="ARBA00011818"/>
    </source>
</evidence>
<evidence type="ECO:0000313" key="10">
    <source>
        <dbReference type="Proteomes" id="UP000036987"/>
    </source>
</evidence>
<comment type="subunit">
    <text evidence="2">Hexamer; each subunit is composed of an acidic and a basic chain derived from a single precursor and linked by a disulfide bond.</text>
</comment>
<dbReference type="Proteomes" id="UP000036987">
    <property type="component" value="Unassembled WGS sequence"/>
</dbReference>
<dbReference type="Gene3D" id="2.60.120.10">
    <property type="entry name" value="Jelly Rolls"/>
    <property type="match status" value="2"/>
</dbReference>
<evidence type="ECO:0000259" key="8">
    <source>
        <dbReference type="SMART" id="SM00835"/>
    </source>
</evidence>
<keyword evidence="5" id="KW-1015">Disulfide bond</keyword>
<dbReference type="PANTHER" id="PTHR31189:SF80">
    <property type="entry name" value="OS02G0456100 PROTEIN"/>
    <property type="match status" value="1"/>
</dbReference>
<keyword evidence="7" id="KW-0472">Membrane</keyword>
<evidence type="ECO:0000256" key="1">
    <source>
        <dbReference type="ARBA" id="ARBA00007178"/>
    </source>
</evidence>
<comment type="similarity">
    <text evidence="1">Belongs to the 11S seed storage protein (globulins) family.</text>
</comment>
<evidence type="ECO:0000313" key="9">
    <source>
        <dbReference type="EMBL" id="KMZ60193.1"/>
    </source>
</evidence>
<dbReference type="InterPro" id="IPR011051">
    <property type="entry name" value="RmlC_Cupin_sf"/>
</dbReference>
<dbReference type="PANTHER" id="PTHR31189">
    <property type="entry name" value="OS03G0336100 PROTEIN-RELATED"/>
    <property type="match status" value="1"/>
</dbReference>
<name>A0A0K9NU94_ZOSMR</name>
<comment type="caution">
    <text evidence="9">The sequence shown here is derived from an EMBL/GenBank/DDBJ whole genome shotgun (WGS) entry which is preliminary data.</text>
</comment>
<evidence type="ECO:0000256" key="3">
    <source>
        <dbReference type="ARBA" id="ARBA00022761"/>
    </source>
</evidence>